<evidence type="ECO:0000256" key="1">
    <source>
        <dbReference type="SAM" id="MobiDB-lite"/>
    </source>
</evidence>
<gene>
    <name evidence="2" type="ORF">HNY73_011517</name>
</gene>
<reference evidence="2" key="1">
    <citation type="journal article" date="2020" name="bioRxiv">
        <title>Chromosome-level reference genome of the European wasp spider Argiope bruennichi: a resource for studies on range expansion and evolutionary adaptation.</title>
        <authorList>
            <person name="Sheffer M.M."/>
            <person name="Hoppe A."/>
            <person name="Krehenwinkel H."/>
            <person name="Uhl G."/>
            <person name="Kuss A.W."/>
            <person name="Jensen L."/>
            <person name="Jensen C."/>
            <person name="Gillespie R.G."/>
            <person name="Hoff K.J."/>
            <person name="Prost S."/>
        </authorList>
    </citation>
    <scope>NUCLEOTIDE SEQUENCE</scope>
</reference>
<feature type="region of interest" description="Disordered" evidence="1">
    <location>
        <begin position="1"/>
        <end position="20"/>
    </location>
</feature>
<reference evidence="2" key="2">
    <citation type="submission" date="2020-06" db="EMBL/GenBank/DDBJ databases">
        <authorList>
            <person name="Sheffer M."/>
        </authorList>
    </citation>
    <scope>NUCLEOTIDE SEQUENCE</scope>
</reference>
<comment type="caution">
    <text evidence="2">The sequence shown here is derived from an EMBL/GenBank/DDBJ whole genome shotgun (WGS) entry which is preliminary data.</text>
</comment>
<dbReference type="EMBL" id="JABXBU010000030">
    <property type="protein sequence ID" value="KAF8786041.1"/>
    <property type="molecule type" value="Genomic_DNA"/>
</dbReference>
<evidence type="ECO:0000313" key="2">
    <source>
        <dbReference type="EMBL" id="KAF8786041.1"/>
    </source>
</evidence>
<accession>A0A8T0F5B9</accession>
<feature type="region of interest" description="Disordered" evidence="1">
    <location>
        <begin position="48"/>
        <end position="67"/>
    </location>
</feature>
<keyword evidence="3" id="KW-1185">Reference proteome</keyword>
<evidence type="ECO:0000313" key="3">
    <source>
        <dbReference type="Proteomes" id="UP000807504"/>
    </source>
</evidence>
<name>A0A8T0F5B9_ARGBR</name>
<proteinExistence type="predicted"/>
<feature type="compositionally biased region" description="Polar residues" evidence="1">
    <location>
        <begin position="48"/>
        <end position="60"/>
    </location>
</feature>
<protein>
    <submittedName>
        <fullName evidence="2">Uncharacterized protein</fullName>
    </submittedName>
</protein>
<sequence length="155" mass="17280">MARQGPWKLLTRHPSPGSSHEITECQGLATHFEANRRVPLNRVKVSRITSKTNETTSRSSPARGKNFSISHSKFNEIDPVPGILWVSIINLGSPRPQKLQKPWAIYNQETRKANRFRPTSVIGPTSKDVFGDQSTGIPDFFLTTVPGAFRPSTNN</sequence>
<organism evidence="2 3">
    <name type="scientific">Argiope bruennichi</name>
    <name type="common">Wasp spider</name>
    <name type="synonym">Aranea bruennichi</name>
    <dbReference type="NCBI Taxonomy" id="94029"/>
    <lineage>
        <taxon>Eukaryota</taxon>
        <taxon>Metazoa</taxon>
        <taxon>Ecdysozoa</taxon>
        <taxon>Arthropoda</taxon>
        <taxon>Chelicerata</taxon>
        <taxon>Arachnida</taxon>
        <taxon>Araneae</taxon>
        <taxon>Araneomorphae</taxon>
        <taxon>Entelegynae</taxon>
        <taxon>Araneoidea</taxon>
        <taxon>Araneidae</taxon>
        <taxon>Argiope</taxon>
    </lineage>
</organism>
<dbReference type="Proteomes" id="UP000807504">
    <property type="component" value="Unassembled WGS sequence"/>
</dbReference>
<dbReference type="AlphaFoldDB" id="A0A8T0F5B9"/>